<reference evidence="2 3" key="1">
    <citation type="submission" date="2023-02" db="EMBL/GenBank/DDBJ databases">
        <title>LHISI_Scaffold_Assembly.</title>
        <authorList>
            <person name="Stuart O.P."/>
            <person name="Cleave R."/>
            <person name="Magrath M.J.L."/>
            <person name="Mikheyev A.S."/>
        </authorList>
    </citation>
    <scope>NUCLEOTIDE SEQUENCE [LARGE SCALE GENOMIC DNA]</scope>
    <source>
        <strain evidence="2">Daus_M_001</strain>
        <tissue evidence="2">Leg muscle</tissue>
    </source>
</reference>
<proteinExistence type="predicted"/>
<gene>
    <name evidence="2" type="ORF">PR048_011340</name>
</gene>
<dbReference type="EMBL" id="JARBHB010000004">
    <property type="protein sequence ID" value="KAJ8885144.1"/>
    <property type="molecule type" value="Genomic_DNA"/>
</dbReference>
<keyword evidence="3" id="KW-1185">Reference proteome</keyword>
<accession>A0ABQ9HLW2</accession>
<evidence type="ECO:0000313" key="2">
    <source>
        <dbReference type="EMBL" id="KAJ8885144.1"/>
    </source>
</evidence>
<feature type="domain" description="DDE-1" evidence="1">
    <location>
        <begin position="63"/>
        <end position="116"/>
    </location>
</feature>
<evidence type="ECO:0000259" key="1">
    <source>
        <dbReference type="Pfam" id="PF03184"/>
    </source>
</evidence>
<dbReference type="Pfam" id="PF03184">
    <property type="entry name" value="DDE_1"/>
    <property type="match status" value="1"/>
</dbReference>
<protein>
    <recommendedName>
        <fullName evidence="1">DDE-1 domain-containing protein</fullName>
    </recommendedName>
</protein>
<comment type="caution">
    <text evidence="2">The sequence shown here is derived from an EMBL/GenBank/DDBJ whole genome shotgun (WGS) entry which is preliminary data.</text>
</comment>
<evidence type="ECO:0000313" key="3">
    <source>
        <dbReference type="Proteomes" id="UP001159363"/>
    </source>
</evidence>
<dbReference type="InterPro" id="IPR004875">
    <property type="entry name" value="DDE_SF_endonuclease_dom"/>
</dbReference>
<organism evidence="2 3">
    <name type="scientific">Dryococelus australis</name>
    <dbReference type="NCBI Taxonomy" id="614101"/>
    <lineage>
        <taxon>Eukaryota</taxon>
        <taxon>Metazoa</taxon>
        <taxon>Ecdysozoa</taxon>
        <taxon>Arthropoda</taxon>
        <taxon>Hexapoda</taxon>
        <taxon>Insecta</taxon>
        <taxon>Pterygota</taxon>
        <taxon>Neoptera</taxon>
        <taxon>Polyneoptera</taxon>
        <taxon>Phasmatodea</taxon>
        <taxon>Verophasmatodea</taxon>
        <taxon>Anareolatae</taxon>
        <taxon>Phasmatidae</taxon>
        <taxon>Eurycanthinae</taxon>
        <taxon>Dryococelus</taxon>
    </lineage>
</organism>
<name>A0ABQ9HLW2_9NEOP</name>
<dbReference type="Proteomes" id="UP001159363">
    <property type="component" value="Chromosome X"/>
</dbReference>
<sequence length="123" mass="14246">MDADKQCCLVILIDAADGHKLPPLYAIFIYKKCAQRMVFTWDHSKYPRRGLDDRLNGFGLCAMFCSDNFRDHLTEQVRRSVKEGSDVVVIPGGMTKLLQPVDVVVNRSFKAVFRRLTWRHSKW</sequence>